<dbReference type="EMBL" id="JBHUIT010000002">
    <property type="protein sequence ID" value="MFD2255638.1"/>
    <property type="molecule type" value="Genomic_DNA"/>
</dbReference>
<organism evidence="1 2">
    <name type="scientific">Luteolibacter algae</name>
    <dbReference type="NCBI Taxonomy" id="454151"/>
    <lineage>
        <taxon>Bacteria</taxon>
        <taxon>Pseudomonadati</taxon>
        <taxon>Verrucomicrobiota</taxon>
        <taxon>Verrucomicrobiia</taxon>
        <taxon>Verrucomicrobiales</taxon>
        <taxon>Verrucomicrobiaceae</taxon>
        <taxon>Luteolibacter</taxon>
    </lineage>
</organism>
<dbReference type="InterPro" id="IPR043733">
    <property type="entry name" value="DUF5677"/>
</dbReference>
<keyword evidence="2" id="KW-1185">Reference proteome</keyword>
<evidence type="ECO:0000313" key="2">
    <source>
        <dbReference type="Proteomes" id="UP001597375"/>
    </source>
</evidence>
<reference evidence="2" key="1">
    <citation type="journal article" date="2019" name="Int. J. Syst. Evol. Microbiol.">
        <title>The Global Catalogue of Microorganisms (GCM) 10K type strain sequencing project: providing services to taxonomists for standard genome sequencing and annotation.</title>
        <authorList>
            <consortium name="The Broad Institute Genomics Platform"/>
            <consortium name="The Broad Institute Genome Sequencing Center for Infectious Disease"/>
            <person name="Wu L."/>
            <person name="Ma J."/>
        </authorList>
    </citation>
    <scope>NUCLEOTIDE SEQUENCE [LARGE SCALE GENOMIC DNA]</scope>
    <source>
        <strain evidence="2">CGMCC 4.7106</strain>
    </source>
</reference>
<dbReference type="Proteomes" id="UP001597375">
    <property type="component" value="Unassembled WGS sequence"/>
</dbReference>
<dbReference type="Pfam" id="PF18928">
    <property type="entry name" value="DUF5677"/>
    <property type="match status" value="1"/>
</dbReference>
<protein>
    <submittedName>
        <fullName evidence="1">DUF5677 domain-containing protein</fullName>
    </submittedName>
</protein>
<name>A0ABW5D3J7_9BACT</name>
<accession>A0ABW5D3J7</accession>
<evidence type="ECO:0000313" key="1">
    <source>
        <dbReference type="EMBL" id="MFD2255638.1"/>
    </source>
</evidence>
<dbReference type="RefSeq" id="WP_386818295.1">
    <property type="nucleotide sequence ID" value="NZ_JBHUIT010000002.1"/>
</dbReference>
<proteinExistence type="predicted"/>
<comment type="caution">
    <text evidence="1">The sequence shown here is derived from an EMBL/GenBank/DDBJ whole genome shotgun (WGS) entry which is preliminary data.</text>
</comment>
<gene>
    <name evidence="1" type="ORF">ACFSSA_03035</name>
</gene>
<sequence length="225" mass="25944">MNHFESVVSFSEPILKNWLSNQSDIYNAEIVQQQYLYSMAKGSMRSSSSFYTLIEQDKHHDLPVLARLSLERYMKADFARRSPTNAVALMIHEVKTVIIKLNKLAKLPSSDSAMLILKVSDLEKDLQKFEGLVDPDYPKDLSMFRIFELCELEEIYRGAYHELSKVAHGGFHSGFKDVRADGLLNFLALMTPVDATNMLYMTYHETPAYGYESLRESIYDRCFQK</sequence>